<proteinExistence type="predicted"/>
<sequence>MSFAPLHIAGETCHARRGGIANAFRYGVDFLLIDPDAPARGALFSRNRFNLASVHDADHGGARGAGEGAAWARRVFAERGLAAGSYDLRLLTQPRCLGYTFNPVSFWLAQRDGALLAVIAEVNNTFGGRHCYFCANPDLRPITPANVIEAEKIFYVSPFQEIAGHYVFRFRIEPGEIAIRITLENGKEGVVATLTGKTRPLTSAGLAHALLLRRPLGALRTVFLIYRQALRLRLRGATYRRAVPPPAREVS</sequence>
<keyword evidence="2" id="KW-1185">Reference proteome</keyword>
<gene>
    <name evidence="1" type="ORF">PSA7680_03527</name>
</gene>
<accession>A0A1Y5TRN3</accession>
<name>A0A1Y5TRN3_9RHOB</name>
<organism evidence="1 2">
    <name type="scientific">Pseudoruegeria aquimaris</name>
    <dbReference type="NCBI Taxonomy" id="393663"/>
    <lineage>
        <taxon>Bacteria</taxon>
        <taxon>Pseudomonadati</taxon>
        <taxon>Pseudomonadota</taxon>
        <taxon>Alphaproteobacteria</taxon>
        <taxon>Rhodobacterales</taxon>
        <taxon>Roseobacteraceae</taxon>
        <taxon>Pseudoruegeria</taxon>
    </lineage>
</organism>
<protein>
    <recommendedName>
        <fullName evidence="3">DUF1365 domain-containing protein</fullName>
    </recommendedName>
</protein>
<dbReference type="Proteomes" id="UP000193409">
    <property type="component" value="Unassembled WGS sequence"/>
</dbReference>
<dbReference type="AlphaFoldDB" id="A0A1Y5TRN3"/>
<evidence type="ECO:0000313" key="1">
    <source>
        <dbReference type="EMBL" id="SLN66627.1"/>
    </source>
</evidence>
<dbReference type="PANTHER" id="PTHR33973:SF4">
    <property type="entry name" value="OS07G0153300 PROTEIN"/>
    <property type="match status" value="1"/>
</dbReference>
<dbReference type="OrthoDB" id="9778801at2"/>
<evidence type="ECO:0008006" key="3">
    <source>
        <dbReference type="Google" id="ProtNLM"/>
    </source>
</evidence>
<reference evidence="1 2" key="1">
    <citation type="submission" date="2017-03" db="EMBL/GenBank/DDBJ databases">
        <authorList>
            <person name="Afonso C.L."/>
            <person name="Miller P.J."/>
            <person name="Scott M.A."/>
            <person name="Spackman E."/>
            <person name="Goraichik I."/>
            <person name="Dimitrov K.M."/>
            <person name="Suarez D.L."/>
            <person name="Swayne D.E."/>
        </authorList>
    </citation>
    <scope>NUCLEOTIDE SEQUENCE [LARGE SCALE GENOMIC DNA]</scope>
    <source>
        <strain evidence="1 2">CECT 7680</strain>
    </source>
</reference>
<dbReference type="InterPro" id="IPR010775">
    <property type="entry name" value="DUF1365"/>
</dbReference>
<dbReference type="PANTHER" id="PTHR33973">
    <property type="entry name" value="OS07G0153300 PROTEIN"/>
    <property type="match status" value="1"/>
</dbReference>
<evidence type="ECO:0000313" key="2">
    <source>
        <dbReference type="Proteomes" id="UP000193409"/>
    </source>
</evidence>
<dbReference type="EMBL" id="FWFQ01000041">
    <property type="protein sequence ID" value="SLN66627.1"/>
    <property type="molecule type" value="Genomic_DNA"/>
</dbReference>
<dbReference type="Pfam" id="PF07103">
    <property type="entry name" value="DUF1365"/>
    <property type="match status" value="1"/>
</dbReference>
<dbReference type="RefSeq" id="WP_085870007.1">
    <property type="nucleotide sequence ID" value="NZ_FWFQ01000041.1"/>
</dbReference>